<dbReference type="PROSITE" id="PS50054">
    <property type="entry name" value="TYR_PHOSPHATASE_DUAL"/>
    <property type="match status" value="1"/>
</dbReference>
<dbReference type="InterPro" id="IPR000387">
    <property type="entry name" value="Tyr_Pase_dom"/>
</dbReference>
<keyword evidence="1" id="KW-0378">Hydrolase</keyword>
<evidence type="ECO:0000313" key="4">
    <source>
        <dbReference type="EMBL" id="GAG01237.1"/>
    </source>
</evidence>
<dbReference type="InterPro" id="IPR016130">
    <property type="entry name" value="Tyr_Pase_AS"/>
</dbReference>
<sequence length="133" mass="15159">MGDYKIFCSYFIEEKALFGGFPSQEQADILLGMNVKYFVDLTFPTEVPTKYTISDDCRYINYPIPDRSVPNNVTDFTSVLLRVSDVLNSLSENEKLYVHCKGGHGRSGILVACLIYLYFQNKSTRECLTLTNE</sequence>
<dbReference type="Pfam" id="PF22784">
    <property type="entry name" value="PTP-SAK"/>
    <property type="match status" value="1"/>
</dbReference>
<evidence type="ECO:0000256" key="1">
    <source>
        <dbReference type="ARBA" id="ARBA00022801"/>
    </source>
</evidence>
<dbReference type="PROSITE" id="PS50056">
    <property type="entry name" value="TYR_PHOSPHATASE_2"/>
    <property type="match status" value="1"/>
</dbReference>
<evidence type="ECO:0000259" key="3">
    <source>
        <dbReference type="PROSITE" id="PS50056"/>
    </source>
</evidence>
<name>X0UPN8_9ZZZZ</name>
<feature type="domain" description="Tyrosine-protein phosphatase" evidence="2">
    <location>
        <begin position="7"/>
        <end position="133"/>
    </location>
</feature>
<dbReference type="GO" id="GO:0016791">
    <property type="term" value="F:phosphatase activity"/>
    <property type="evidence" value="ECO:0007669"/>
    <property type="project" value="UniProtKB-ARBA"/>
</dbReference>
<comment type="caution">
    <text evidence="4">The sequence shown here is derived from an EMBL/GenBank/DDBJ whole genome shotgun (WGS) entry which is preliminary data.</text>
</comment>
<feature type="non-terminal residue" evidence="4">
    <location>
        <position position="133"/>
    </location>
</feature>
<protein>
    <submittedName>
        <fullName evidence="4">Uncharacterized protein</fullName>
    </submittedName>
</protein>
<proteinExistence type="predicted"/>
<dbReference type="InterPro" id="IPR057023">
    <property type="entry name" value="PTP-SAK"/>
</dbReference>
<accession>X0UPN8</accession>
<dbReference type="AlphaFoldDB" id="X0UPN8"/>
<dbReference type="SUPFAM" id="SSF52799">
    <property type="entry name" value="(Phosphotyrosine protein) phosphatases II"/>
    <property type="match status" value="1"/>
</dbReference>
<dbReference type="EMBL" id="BARS01029132">
    <property type="protein sequence ID" value="GAG01237.1"/>
    <property type="molecule type" value="Genomic_DNA"/>
</dbReference>
<dbReference type="InterPro" id="IPR020422">
    <property type="entry name" value="TYR_PHOSPHATASE_DUAL_dom"/>
</dbReference>
<feature type="domain" description="Tyrosine specific protein phosphatases" evidence="3">
    <location>
        <begin position="77"/>
        <end position="133"/>
    </location>
</feature>
<organism evidence="4">
    <name type="scientific">marine sediment metagenome</name>
    <dbReference type="NCBI Taxonomy" id="412755"/>
    <lineage>
        <taxon>unclassified sequences</taxon>
        <taxon>metagenomes</taxon>
        <taxon>ecological metagenomes</taxon>
    </lineage>
</organism>
<dbReference type="Gene3D" id="3.90.190.10">
    <property type="entry name" value="Protein tyrosine phosphatase superfamily"/>
    <property type="match status" value="1"/>
</dbReference>
<dbReference type="InterPro" id="IPR029021">
    <property type="entry name" value="Prot-tyrosine_phosphatase-like"/>
</dbReference>
<dbReference type="PROSITE" id="PS00383">
    <property type="entry name" value="TYR_PHOSPHATASE_1"/>
    <property type="match status" value="1"/>
</dbReference>
<reference evidence="4" key="1">
    <citation type="journal article" date="2014" name="Front. Microbiol.">
        <title>High frequency of phylogenetically diverse reductive dehalogenase-homologous genes in deep subseafloor sedimentary metagenomes.</title>
        <authorList>
            <person name="Kawai M."/>
            <person name="Futagami T."/>
            <person name="Toyoda A."/>
            <person name="Takaki Y."/>
            <person name="Nishi S."/>
            <person name="Hori S."/>
            <person name="Arai W."/>
            <person name="Tsubouchi T."/>
            <person name="Morono Y."/>
            <person name="Uchiyama I."/>
            <person name="Ito T."/>
            <person name="Fujiyama A."/>
            <person name="Inagaki F."/>
            <person name="Takami H."/>
        </authorList>
    </citation>
    <scope>NUCLEOTIDE SEQUENCE</scope>
    <source>
        <strain evidence="4">Expedition CK06-06</strain>
    </source>
</reference>
<gene>
    <name evidence="4" type="ORF">S01H1_45574</name>
</gene>
<evidence type="ECO:0000259" key="2">
    <source>
        <dbReference type="PROSITE" id="PS50054"/>
    </source>
</evidence>